<dbReference type="PANTHER" id="PTHR33115">
    <property type="entry name" value="ARM REPEAT SUPERFAMILY PROTEIN"/>
    <property type="match status" value="1"/>
</dbReference>
<dbReference type="Proteomes" id="UP000243499">
    <property type="component" value="Chromosome 5"/>
</dbReference>
<organism evidence="2">
    <name type="scientific">Panicum hallii</name>
    <dbReference type="NCBI Taxonomy" id="206008"/>
    <lineage>
        <taxon>Eukaryota</taxon>
        <taxon>Viridiplantae</taxon>
        <taxon>Streptophyta</taxon>
        <taxon>Embryophyta</taxon>
        <taxon>Tracheophyta</taxon>
        <taxon>Spermatophyta</taxon>
        <taxon>Magnoliopsida</taxon>
        <taxon>Liliopsida</taxon>
        <taxon>Poales</taxon>
        <taxon>Poaceae</taxon>
        <taxon>PACMAD clade</taxon>
        <taxon>Panicoideae</taxon>
        <taxon>Panicodae</taxon>
        <taxon>Paniceae</taxon>
        <taxon>Panicinae</taxon>
        <taxon>Panicum</taxon>
        <taxon>Panicum sect. Panicum</taxon>
    </lineage>
</organism>
<accession>A0A2T8INQ1</accession>
<dbReference type="PANTHER" id="PTHR33115:SF72">
    <property type="match status" value="1"/>
</dbReference>
<gene>
    <name evidence="2" type="ORF">PAHAL_5G472900</name>
</gene>
<protein>
    <submittedName>
        <fullName evidence="2">Uncharacterized protein</fullName>
    </submittedName>
</protein>
<sequence>MEPIFASALSTLANVLKESLQLQGARGLDLERATSGDTSDEELPEELRLNVCLVTEVFVQILATGVGTLAFIWATVVLLGGFSTYLHKADFWVITGIVFVQAAK</sequence>
<evidence type="ECO:0000256" key="1">
    <source>
        <dbReference type="SAM" id="Phobius"/>
    </source>
</evidence>
<feature type="transmembrane region" description="Helical" evidence="1">
    <location>
        <begin position="57"/>
        <end position="79"/>
    </location>
</feature>
<dbReference type="AlphaFoldDB" id="A0A2T8INQ1"/>
<keyword evidence="1" id="KW-1133">Transmembrane helix</keyword>
<dbReference type="Gramene" id="PVH39298">
    <property type="protein sequence ID" value="PVH39298"/>
    <property type="gene ID" value="PAHAL_5G472900"/>
</dbReference>
<evidence type="ECO:0000313" key="2">
    <source>
        <dbReference type="EMBL" id="PVH39298.1"/>
    </source>
</evidence>
<name>A0A2T8INQ1_9POAL</name>
<keyword evidence="1" id="KW-0472">Membrane</keyword>
<proteinExistence type="predicted"/>
<reference evidence="2" key="1">
    <citation type="submission" date="2018-04" db="EMBL/GenBank/DDBJ databases">
        <title>WGS assembly of Panicum hallii.</title>
        <authorList>
            <person name="Lovell J."/>
            <person name="Jenkins J."/>
            <person name="Lowry D."/>
            <person name="Mamidi S."/>
            <person name="Sreedasyam A."/>
            <person name="Weng X."/>
            <person name="Barry K."/>
            <person name="Bonette J."/>
            <person name="Campitelli B."/>
            <person name="Daum C."/>
            <person name="Gordon S."/>
            <person name="Gould B."/>
            <person name="Lipzen A."/>
            <person name="Macqueen A."/>
            <person name="Palacio-Mejia J."/>
            <person name="Plott C."/>
            <person name="Shakirov E."/>
            <person name="Shu S."/>
            <person name="Yoshinaga Y."/>
            <person name="Zane M."/>
            <person name="Rokhsar D."/>
            <person name="Grimwood J."/>
            <person name="Schmutz J."/>
            <person name="Juenger T."/>
        </authorList>
    </citation>
    <scope>NUCLEOTIDE SEQUENCE [LARGE SCALE GENOMIC DNA]</scope>
    <source>
        <strain evidence="2">FIL2</strain>
    </source>
</reference>
<dbReference type="EMBL" id="CM008050">
    <property type="protein sequence ID" value="PVH39298.1"/>
    <property type="molecule type" value="Genomic_DNA"/>
</dbReference>
<keyword evidence="1" id="KW-0812">Transmembrane</keyword>